<organism evidence="1 2">
    <name type="scientific">Halobacillus halophilus (strain ATCC 35676 / DSM 2266 / JCM 20832 / KCTC 3685 / LMG 17431 / NBRC 102448 / NCIMB 2269)</name>
    <name type="common">Sporosarcina halophila</name>
    <dbReference type="NCBI Taxonomy" id="866895"/>
    <lineage>
        <taxon>Bacteria</taxon>
        <taxon>Bacillati</taxon>
        <taxon>Bacillota</taxon>
        <taxon>Bacilli</taxon>
        <taxon>Bacillales</taxon>
        <taxon>Bacillaceae</taxon>
        <taxon>Halobacillus</taxon>
    </lineage>
</organism>
<protein>
    <submittedName>
        <fullName evidence="1">Uncharacterized protein</fullName>
    </submittedName>
</protein>
<evidence type="ECO:0000313" key="1">
    <source>
        <dbReference type="EMBL" id="CCG46186.1"/>
    </source>
</evidence>
<name>I0JPW6_HALH3</name>
<dbReference type="EMBL" id="HE717023">
    <property type="protein sequence ID" value="CCG46186.1"/>
    <property type="molecule type" value="Genomic_DNA"/>
</dbReference>
<dbReference type="AlphaFoldDB" id="I0JPW6"/>
<keyword evidence="2" id="KW-1185">Reference proteome</keyword>
<proteinExistence type="predicted"/>
<dbReference type="HOGENOM" id="CLU_177755_0_0_9"/>
<evidence type="ECO:0000313" key="2">
    <source>
        <dbReference type="Proteomes" id="UP000007397"/>
    </source>
</evidence>
<dbReference type="eggNOG" id="ENOG50333MH">
    <property type="taxonomic scope" value="Bacteria"/>
</dbReference>
<dbReference type="PATRIC" id="fig|866895.3.peg.2868"/>
<dbReference type="KEGG" id="hhd:HBHAL_3842"/>
<sequence length="85" mass="10442">MFGGVSIKLTRWSYSGRKMVRGYFDKFPNTTIYFRRIRSYYIVYSLDWVKEDPVVEKEDREEMQILLNRELGREKEYKKRKSRSS</sequence>
<dbReference type="RefSeq" id="WP_014644075.1">
    <property type="nucleotide sequence ID" value="NC_017668.1"/>
</dbReference>
<dbReference type="Proteomes" id="UP000007397">
    <property type="component" value="Chromosome"/>
</dbReference>
<accession>I0JPW6</accession>
<reference evidence="1 2" key="1">
    <citation type="journal article" date="2013" name="Environ. Microbiol.">
        <title>Chloride and organic osmolytes: a hybrid strategy to cope with elevated salinities by the moderately halophilic, chloride-dependent bacterium Halobacillus halophilus.</title>
        <authorList>
            <person name="Saum S.H."/>
            <person name="Pfeiffer F."/>
            <person name="Palm P."/>
            <person name="Rampp M."/>
            <person name="Schuster S.C."/>
            <person name="Muller V."/>
            <person name="Oesterhelt D."/>
        </authorList>
    </citation>
    <scope>NUCLEOTIDE SEQUENCE [LARGE SCALE GENOMIC DNA]</scope>
    <source>
        <strain evidence="2">ATCC 35676 / DSM 2266 / JCM 20832 / KCTC 3685 / LMG 17431 / NBRC 102448 / NCIMB 2269</strain>
    </source>
</reference>
<gene>
    <name evidence="1" type="ordered locus">HBHAL_3842</name>
</gene>